<dbReference type="Gene3D" id="3.40.50.1000">
    <property type="entry name" value="HAD superfamily/HAD-like"/>
    <property type="match status" value="1"/>
</dbReference>
<dbReference type="InterPro" id="IPR015813">
    <property type="entry name" value="Pyrv/PenolPyrv_kinase-like_dom"/>
</dbReference>
<keyword evidence="8" id="KW-0489">Methyltransferase</keyword>
<keyword evidence="4 7" id="KW-0566">Pantothenate biosynthesis</keyword>
<dbReference type="GO" id="GO:0005737">
    <property type="term" value="C:cytoplasm"/>
    <property type="evidence" value="ECO:0007669"/>
    <property type="project" value="UniProtKB-SubCell"/>
</dbReference>
<comment type="subcellular location">
    <subcellularLocation>
        <location evidence="7">Cytoplasm</location>
    </subcellularLocation>
</comment>
<organism evidence="8 9">
    <name type="scientific">Spelaeicoccus albus</name>
    <dbReference type="NCBI Taxonomy" id="1280376"/>
    <lineage>
        <taxon>Bacteria</taxon>
        <taxon>Bacillati</taxon>
        <taxon>Actinomycetota</taxon>
        <taxon>Actinomycetes</taxon>
        <taxon>Micrococcales</taxon>
        <taxon>Brevibacteriaceae</taxon>
        <taxon>Spelaeicoccus</taxon>
    </lineage>
</organism>
<protein>
    <recommendedName>
        <fullName evidence="7">3-methyl-2-oxobutanoate hydroxymethyltransferase</fullName>
        <ecNumber evidence="7">2.1.2.11</ecNumber>
    </recommendedName>
    <alternativeName>
        <fullName evidence="7">Ketopantoate hydroxymethyltransferase</fullName>
        <shortName evidence="7">KPHMT</shortName>
    </alternativeName>
</protein>
<reference evidence="8 9" key="1">
    <citation type="submission" date="2020-07" db="EMBL/GenBank/DDBJ databases">
        <title>Sequencing the genomes of 1000 actinobacteria strains.</title>
        <authorList>
            <person name="Klenk H.-P."/>
        </authorList>
    </citation>
    <scope>NUCLEOTIDE SEQUENCE [LARGE SCALE GENOMIC DNA]</scope>
    <source>
        <strain evidence="8 9">DSM 26341</strain>
    </source>
</reference>
<dbReference type="EC" id="2.1.2.11" evidence="7"/>
<evidence type="ECO:0000256" key="4">
    <source>
        <dbReference type="ARBA" id="ARBA00022655"/>
    </source>
</evidence>
<dbReference type="GO" id="GO:0008168">
    <property type="term" value="F:methyltransferase activity"/>
    <property type="evidence" value="ECO:0007669"/>
    <property type="project" value="UniProtKB-KW"/>
</dbReference>
<evidence type="ECO:0000256" key="1">
    <source>
        <dbReference type="ARBA" id="ARBA00005033"/>
    </source>
</evidence>
<dbReference type="NCBIfam" id="NF001452">
    <property type="entry name" value="PRK00311.1"/>
    <property type="match status" value="1"/>
</dbReference>
<comment type="function">
    <text evidence="6 7">Catalyzes the reversible reaction in which hydroxymethyl group from 5,10-methylenetetrahydrofolate is transferred onto alpha-ketoisovalerate to form ketopantoate.</text>
</comment>
<comment type="subunit">
    <text evidence="3 7">Homodecamer; pentamer of dimers.</text>
</comment>
<dbReference type="Gene3D" id="3.20.20.60">
    <property type="entry name" value="Phosphoenolpyruvate-binding domains"/>
    <property type="match status" value="1"/>
</dbReference>
<gene>
    <name evidence="7" type="primary">panB</name>
    <name evidence="8" type="ORF">BJY26_000146</name>
</gene>
<keyword evidence="7" id="KW-0963">Cytoplasm</keyword>
<keyword evidence="9" id="KW-1185">Reference proteome</keyword>
<evidence type="ECO:0000256" key="7">
    <source>
        <dbReference type="HAMAP-Rule" id="MF_00156"/>
    </source>
</evidence>
<comment type="cofactor">
    <cofactor evidence="7">
        <name>Mg(2+)</name>
        <dbReference type="ChEBI" id="CHEBI:18420"/>
    </cofactor>
    <text evidence="7">Binds 1 Mg(2+) ion per subunit.</text>
</comment>
<dbReference type="RefSeq" id="WP_179424821.1">
    <property type="nucleotide sequence ID" value="NZ_JACBZP010000001.1"/>
</dbReference>
<evidence type="ECO:0000313" key="8">
    <source>
        <dbReference type="EMBL" id="NYI65840.1"/>
    </source>
</evidence>
<feature type="active site" description="Proton acceptor" evidence="7">
    <location>
        <position position="198"/>
    </location>
</feature>
<keyword evidence="7" id="KW-0479">Metal-binding</keyword>
<feature type="binding site" evidence="7">
    <location>
        <position position="129"/>
    </location>
    <ligand>
        <name>3-methyl-2-oxobutanoate</name>
        <dbReference type="ChEBI" id="CHEBI:11851"/>
    </ligand>
</feature>
<feature type="binding site" evidence="7">
    <location>
        <position position="131"/>
    </location>
    <ligand>
        <name>Mg(2+)</name>
        <dbReference type="ChEBI" id="CHEBI:18420"/>
    </ligand>
</feature>
<comment type="similarity">
    <text evidence="2 7">Belongs to the PanB family.</text>
</comment>
<dbReference type="GO" id="GO:0032259">
    <property type="term" value="P:methylation"/>
    <property type="evidence" value="ECO:0007669"/>
    <property type="project" value="UniProtKB-KW"/>
</dbReference>
<dbReference type="PANTHER" id="PTHR20881">
    <property type="entry name" value="3-METHYL-2-OXOBUTANOATE HYDROXYMETHYLTRANSFERASE"/>
    <property type="match status" value="1"/>
</dbReference>
<dbReference type="SUPFAM" id="SSF56784">
    <property type="entry name" value="HAD-like"/>
    <property type="match status" value="1"/>
</dbReference>
<keyword evidence="5 7" id="KW-0808">Transferase</keyword>
<dbReference type="CDD" id="cd06557">
    <property type="entry name" value="KPHMT-like"/>
    <property type="match status" value="1"/>
</dbReference>
<dbReference type="CDD" id="cd02603">
    <property type="entry name" value="HAD_sEH-N_like"/>
    <property type="match status" value="1"/>
</dbReference>
<comment type="pathway">
    <text evidence="1 7">Cofactor biosynthesis; (R)-pantothenate biosynthesis; (R)-pantoate from 3-methyl-2-oxobutanoate: step 1/2.</text>
</comment>
<dbReference type="NCBIfam" id="TIGR01509">
    <property type="entry name" value="HAD-SF-IA-v3"/>
    <property type="match status" value="1"/>
</dbReference>
<dbReference type="HAMAP" id="MF_00156">
    <property type="entry name" value="PanB"/>
    <property type="match status" value="1"/>
</dbReference>
<dbReference type="InterPro" id="IPR040442">
    <property type="entry name" value="Pyrv_kinase-like_dom_sf"/>
</dbReference>
<evidence type="ECO:0000313" key="9">
    <source>
        <dbReference type="Proteomes" id="UP000539111"/>
    </source>
</evidence>
<keyword evidence="7" id="KW-0460">Magnesium</keyword>
<dbReference type="NCBIfam" id="TIGR00222">
    <property type="entry name" value="panB"/>
    <property type="match status" value="1"/>
</dbReference>
<dbReference type="Proteomes" id="UP000539111">
    <property type="component" value="Unassembled WGS sequence"/>
</dbReference>
<dbReference type="EMBL" id="JACBZP010000001">
    <property type="protein sequence ID" value="NYI65840.1"/>
    <property type="molecule type" value="Genomic_DNA"/>
</dbReference>
<feature type="binding site" evidence="7">
    <location>
        <position position="99"/>
    </location>
    <ligand>
        <name>3-methyl-2-oxobutanoate</name>
        <dbReference type="ChEBI" id="CHEBI:11851"/>
    </ligand>
</feature>
<dbReference type="GO" id="GO:0000287">
    <property type="term" value="F:magnesium ion binding"/>
    <property type="evidence" value="ECO:0007669"/>
    <property type="project" value="TreeGrafter"/>
</dbReference>
<proteinExistence type="inferred from homology"/>
<dbReference type="InterPro" id="IPR023214">
    <property type="entry name" value="HAD_sf"/>
</dbReference>
<dbReference type="PANTHER" id="PTHR20881:SF0">
    <property type="entry name" value="3-METHYL-2-OXOBUTANOATE HYDROXYMETHYLTRANSFERASE"/>
    <property type="match status" value="1"/>
</dbReference>
<feature type="binding site" evidence="7">
    <location>
        <begin position="60"/>
        <end position="61"/>
    </location>
    <ligand>
        <name>3-methyl-2-oxobutanoate</name>
        <dbReference type="ChEBI" id="CHEBI:11851"/>
    </ligand>
</feature>
<dbReference type="GO" id="GO:0003864">
    <property type="term" value="F:3-methyl-2-oxobutanoate hydroxymethyltransferase activity"/>
    <property type="evidence" value="ECO:0007669"/>
    <property type="project" value="UniProtKB-UniRule"/>
</dbReference>
<feature type="binding site" evidence="7">
    <location>
        <position position="60"/>
    </location>
    <ligand>
        <name>Mg(2+)</name>
        <dbReference type="ChEBI" id="CHEBI:18420"/>
    </ligand>
</feature>
<dbReference type="UniPathway" id="UPA00028">
    <property type="reaction ID" value="UER00003"/>
</dbReference>
<dbReference type="InterPro" id="IPR006439">
    <property type="entry name" value="HAD-SF_hydro_IA"/>
</dbReference>
<dbReference type="FunFam" id="3.20.20.60:FF:000003">
    <property type="entry name" value="3-methyl-2-oxobutanoate hydroxymethyltransferase"/>
    <property type="match status" value="1"/>
</dbReference>
<evidence type="ECO:0000256" key="5">
    <source>
        <dbReference type="ARBA" id="ARBA00022679"/>
    </source>
</evidence>
<comment type="caution">
    <text evidence="8">The sequence shown here is derived from an EMBL/GenBank/DDBJ whole genome shotgun (WGS) entry which is preliminary data.</text>
</comment>
<name>A0A7Z0A9I0_9MICO</name>
<comment type="catalytic activity">
    <reaction evidence="7">
        <text>(6R)-5,10-methylene-5,6,7,8-tetrahydrofolate + 3-methyl-2-oxobutanoate + H2O = 2-dehydropantoate + (6S)-5,6,7,8-tetrahydrofolate</text>
        <dbReference type="Rhea" id="RHEA:11824"/>
        <dbReference type="ChEBI" id="CHEBI:11561"/>
        <dbReference type="ChEBI" id="CHEBI:11851"/>
        <dbReference type="ChEBI" id="CHEBI:15377"/>
        <dbReference type="ChEBI" id="CHEBI:15636"/>
        <dbReference type="ChEBI" id="CHEBI:57453"/>
        <dbReference type="EC" id="2.1.2.11"/>
    </reaction>
</comment>
<dbReference type="AlphaFoldDB" id="A0A7Z0A9I0"/>
<dbReference type="Pfam" id="PF00702">
    <property type="entry name" value="Hydrolase"/>
    <property type="match status" value="1"/>
</dbReference>
<feature type="binding site" evidence="7">
    <location>
        <position position="99"/>
    </location>
    <ligand>
        <name>Mg(2+)</name>
        <dbReference type="ChEBI" id="CHEBI:18420"/>
    </ligand>
</feature>
<dbReference type="GO" id="GO:0015940">
    <property type="term" value="P:pantothenate biosynthetic process"/>
    <property type="evidence" value="ECO:0007669"/>
    <property type="project" value="UniProtKB-UniRule"/>
</dbReference>
<evidence type="ECO:0000256" key="6">
    <source>
        <dbReference type="ARBA" id="ARBA00056497"/>
    </source>
</evidence>
<evidence type="ECO:0000256" key="3">
    <source>
        <dbReference type="ARBA" id="ARBA00011424"/>
    </source>
</evidence>
<evidence type="ECO:0000256" key="2">
    <source>
        <dbReference type="ARBA" id="ARBA00008676"/>
    </source>
</evidence>
<dbReference type="Pfam" id="PF02548">
    <property type="entry name" value="Pantoate_transf"/>
    <property type="match status" value="1"/>
</dbReference>
<dbReference type="SUPFAM" id="SSF51621">
    <property type="entry name" value="Phosphoenolpyruvate/pyruvate domain"/>
    <property type="match status" value="1"/>
</dbReference>
<dbReference type="InterPro" id="IPR036412">
    <property type="entry name" value="HAD-like_sf"/>
</dbReference>
<sequence length="491" mass="50852">MSSGSKAPSGPRSADARPVTLATLARMKAAGEPIVMVTAYDFPSAALAEEAGVDVILVGDSAANCVLGYTSTVSIGLDELIVFGAAVRRGAATPLLVVDMPFGSYEASDERAVASAQRIIRETGADAVKLEGAGTSVSRARAIADAGIAVMGHIGLTPQSASALGGLKAQGRTADAAARLLRGAAELEHAGCFSLVIEAVPDPVACAATAASGIPVIGIGAGAATDGQVLVWHDLLGVTDGRVAKFVKRFADVRSETARGLNAYARDVRARTFPGPEHAYAMPAGELERFDAARRPEWVVFDFGNVLSRPDAGPPAVAALLGMDESDVAPAYWRGRAGYDLNDEGYWPGMLAELGVDASIPELVRADNDAWLELQPESAALLDELAAKPVRLALLSNAASSFAADLRETPAGDYFTELIVSGDVGMAKPDERIFSLLLSRLGDPDPGRVLFVDDKHDNVDAARAAGIDAILWTSAADARQALRARGVAVGA</sequence>
<accession>A0A7Z0A9I0</accession>
<dbReference type="InterPro" id="IPR003700">
    <property type="entry name" value="Pantoate_hydroxy_MeTrfase"/>
</dbReference>